<dbReference type="InterPro" id="IPR045851">
    <property type="entry name" value="AMP-bd_C_sf"/>
</dbReference>
<dbReference type="InterPro" id="IPR020845">
    <property type="entry name" value="AMP-binding_CS"/>
</dbReference>
<dbReference type="PROSITE" id="PS00455">
    <property type="entry name" value="AMP_BINDING"/>
    <property type="match status" value="1"/>
</dbReference>
<evidence type="ECO:0000256" key="1">
    <source>
        <dbReference type="ARBA" id="ARBA00006432"/>
    </source>
</evidence>
<dbReference type="InterPro" id="IPR025110">
    <property type="entry name" value="AMP-bd_C"/>
</dbReference>
<gene>
    <name evidence="5" type="ORF">BHQ10_006360</name>
</gene>
<evidence type="ECO:0000313" key="5">
    <source>
        <dbReference type="EMBL" id="RAO70348.1"/>
    </source>
</evidence>
<dbReference type="PANTHER" id="PTHR24096">
    <property type="entry name" value="LONG-CHAIN-FATTY-ACID--COA LIGASE"/>
    <property type="match status" value="1"/>
</dbReference>
<dbReference type="GeneID" id="63795576"/>
<dbReference type="InterPro" id="IPR000873">
    <property type="entry name" value="AMP-dep_synth/lig_dom"/>
</dbReference>
<sequence>MLAELFQDAEANEAYTYAEIRQSALRFGAGLRSQLKWQKGDVLAVFAANSIEWPAVVLGALWAGGVVSPANPGYTAKEFAQQLTDNDARAIITQYHLLKTVQQALDLAKMTGTPIILIDQPRKSTEKIPHFRNVHGVNSSSVRTGAKIDPKTDLAFLVYSSGTTGKPKGVKLSHYNVTSNISQLQPRDQEYLTWDGSRTCNGIPLPKLGAGGDRVLACVPFFHILGLTKTVINSLYTGSTTIVLTKFNIEKWCKIVQEESITFSYIVPPIVLLLCKHPAVSKYDLSSIRMANSGAATLSPELVNACFKRTGIRLKQGYGMTETCPTVFNQTWDKWDQPIGSTGQLLPNVEAKICELSDENSGSTIGGSNEPRILQQGETGELYVRGPNVFLGYHNNPAATEASLSTDGWYRTGDVGFVDKEGNLFITDRVKELIKYKGFQVAPAELEGYLLEHHQIADCAVVGVQSDDAGTEVPRAYVVRKDISSDQISDNDTKALLQWFNSRVANHKKLRGGIVFVDEIPRSTSGKTLRKVLKEWVQRERDTSEMKVRARL</sequence>
<evidence type="ECO:0000259" key="4">
    <source>
        <dbReference type="Pfam" id="PF13193"/>
    </source>
</evidence>
<dbReference type="InterPro" id="IPR042099">
    <property type="entry name" value="ANL_N_sf"/>
</dbReference>
<evidence type="ECO:0000256" key="2">
    <source>
        <dbReference type="ARBA" id="ARBA00022598"/>
    </source>
</evidence>
<dbReference type="Pfam" id="PF00501">
    <property type="entry name" value="AMP-binding"/>
    <property type="match status" value="1"/>
</dbReference>
<accession>A0A364L3G0</accession>
<keyword evidence="2" id="KW-0436">Ligase</keyword>
<feature type="domain" description="AMP-binding enzyme C-terminal" evidence="4">
    <location>
        <begin position="445"/>
        <end position="527"/>
    </location>
</feature>
<dbReference type="AlphaFoldDB" id="A0A364L3G0"/>
<dbReference type="PANTHER" id="PTHR24096:SF149">
    <property type="entry name" value="AMP-BINDING DOMAIN-CONTAINING PROTEIN-RELATED"/>
    <property type="match status" value="1"/>
</dbReference>
<dbReference type="STRING" id="1196081.A0A364L3G0"/>
<comment type="similarity">
    <text evidence="1">Belongs to the ATP-dependent AMP-binding enzyme family.</text>
</comment>
<evidence type="ECO:0008006" key="7">
    <source>
        <dbReference type="Google" id="ProtNLM"/>
    </source>
</evidence>
<dbReference type="GO" id="GO:0016405">
    <property type="term" value="F:CoA-ligase activity"/>
    <property type="evidence" value="ECO:0007669"/>
    <property type="project" value="TreeGrafter"/>
</dbReference>
<dbReference type="CDD" id="cd05911">
    <property type="entry name" value="Firefly_Luc_like"/>
    <property type="match status" value="1"/>
</dbReference>
<dbReference type="SUPFAM" id="SSF56801">
    <property type="entry name" value="Acetyl-CoA synthetase-like"/>
    <property type="match status" value="1"/>
</dbReference>
<protein>
    <recommendedName>
        <fullName evidence="7">AMP-dependent synthetase/ligase domain-containing protein</fullName>
    </recommendedName>
</protein>
<organism evidence="5 6">
    <name type="scientific">Talaromyces amestolkiae</name>
    <dbReference type="NCBI Taxonomy" id="1196081"/>
    <lineage>
        <taxon>Eukaryota</taxon>
        <taxon>Fungi</taxon>
        <taxon>Dikarya</taxon>
        <taxon>Ascomycota</taxon>
        <taxon>Pezizomycotina</taxon>
        <taxon>Eurotiomycetes</taxon>
        <taxon>Eurotiomycetidae</taxon>
        <taxon>Eurotiales</taxon>
        <taxon>Trichocomaceae</taxon>
        <taxon>Talaromyces</taxon>
        <taxon>Talaromyces sect. Talaromyces</taxon>
    </lineage>
</organism>
<reference evidence="5 6" key="1">
    <citation type="journal article" date="2017" name="Biotechnol. Biofuels">
        <title>Differential beta-glucosidase expression as a function of carbon source availability in Talaromyces amestolkiae: a genomic and proteomic approach.</title>
        <authorList>
            <person name="de Eugenio L.I."/>
            <person name="Mendez-Liter J.A."/>
            <person name="Nieto-Dominguez M."/>
            <person name="Alonso L."/>
            <person name="Gil-Munoz J."/>
            <person name="Barriuso J."/>
            <person name="Prieto A."/>
            <person name="Martinez M.J."/>
        </authorList>
    </citation>
    <scope>NUCLEOTIDE SEQUENCE [LARGE SCALE GENOMIC DNA]</scope>
    <source>
        <strain evidence="5 6">CIB</strain>
    </source>
</reference>
<dbReference type="Pfam" id="PF13193">
    <property type="entry name" value="AMP-binding_C"/>
    <property type="match status" value="1"/>
</dbReference>
<proteinExistence type="inferred from homology"/>
<comment type="caution">
    <text evidence="5">The sequence shown here is derived from an EMBL/GenBank/DDBJ whole genome shotgun (WGS) entry which is preliminary data.</text>
</comment>
<dbReference type="RefSeq" id="XP_040734864.1">
    <property type="nucleotide sequence ID" value="XM_040878938.1"/>
</dbReference>
<name>A0A364L3G0_TALAM</name>
<feature type="domain" description="AMP-dependent synthetase/ligase" evidence="3">
    <location>
        <begin position="11"/>
        <end position="394"/>
    </location>
</feature>
<dbReference type="Gene3D" id="3.40.50.12780">
    <property type="entry name" value="N-terminal domain of ligase-like"/>
    <property type="match status" value="1"/>
</dbReference>
<dbReference type="OrthoDB" id="6509636at2759"/>
<keyword evidence="6" id="KW-1185">Reference proteome</keyword>
<dbReference type="Proteomes" id="UP000249363">
    <property type="component" value="Unassembled WGS sequence"/>
</dbReference>
<evidence type="ECO:0000259" key="3">
    <source>
        <dbReference type="Pfam" id="PF00501"/>
    </source>
</evidence>
<evidence type="ECO:0000313" key="6">
    <source>
        <dbReference type="Proteomes" id="UP000249363"/>
    </source>
</evidence>
<dbReference type="Gene3D" id="3.30.300.30">
    <property type="match status" value="1"/>
</dbReference>
<dbReference type="EMBL" id="MIKG01000012">
    <property type="protein sequence ID" value="RAO70348.1"/>
    <property type="molecule type" value="Genomic_DNA"/>
</dbReference>